<dbReference type="SUPFAM" id="SSF55021">
    <property type="entry name" value="ACT-like"/>
    <property type="match status" value="1"/>
</dbReference>
<dbReference type="GO" id="GO:0006355">
    <property type="term" value="P:regulation of DNA-templated transcription"/>
    <property type="evidence" value="ECO:0007669"/>
    <property type="project" value="InterPro"/>
</dbReference>
<dbReference type="CDD" id="cd22231">
    <property type="entry name" value="RHH_NikR_HicB-like"/>
    <property type="match status" value="1"/>
</dbReference>
<dbReference type="InterPro" id="IPR050192">
    <property type="entry name" value="CopG/NikR_regulator"/>
</dbReference>
<evidence type="ECO:0000313" key="2">
    <source>
        <dbReference type="EMBL" id="KKM14677.1"/>
    </source>
</evidence>
<name>A0A0F9HHR1_9ZZZZ</name>
<accession>A0A0F9HHR1</accession>
<organism evidence="2">
    <name type="scientific">marine sediment metagenome</name>
    <dbReference type="NCBI Taxonomy" id="412755"/>
    <lineage>
        <taxon>unclassified sequences</taxon>
        <taxon>metagenomes</taxon>
        <taxon>ecological metagenomes</taxon>
    </lineage>
</organism>
<dbReference type="InterPro" id="IPR027271">
    <property type="entry name" value="Acetolactate_synth/TF_NikR_C"/>
</dbReference>
<dbReference type="PANTHER" id="PTHR34719">
    <property type="entry name" value="NICKEL-RESPONSIVE REGULATOR"/>
    <property type="match status" value="1"/>
</dbReference>
<dbReference type="AlphaFoldDB" id="A0A0F9HHR1"/>
<dbReference type="SUPFAM" id="SSF47598">
    <property type="entry name" value="Ribbon-helix-helix"/>
    <property type="match status" value="1"/>
</dbReference>
<evidence type="ECO:0000259" key="1">
    <source>
        <dbReference type="Pfam" id="PF08753"/>
    </source>
</evidence>
<sequence>MPIISLQISDDLLERFEKVRSLSGFNSKSEALRDSIVFFIEKHEQFDKLEGYKIMTVSLVYPFKDLIIDQITELYSHFHQIIKTVTDWRIAEKKIELILLVGEFGTIKDLYRGLAKIKDVICTINEVIID</sequence>
<gene>
    <name evidence="2" type="ORF">LCGC14_1703750</name>
</gene>
<protein>
    <recommendedName>
        <fullName evidence="1">Transcription factor NikR nickel binding C-terminal domain-containing protein</fullName>
    </recommendedName>
</protein>
<comment type="caution">
    <text evidence="2">The sequence shown here is derived from an EMBL/GenBank/DDBJ whole genome shotgun (WGS) entry which is preliminary data.</text>
</comment>
<dbReference type="InterPro" id="IPR045865">
    <property type="entry name" value="ACT-like_dom_sf"/>
</dbReference>
<dbReference type="GO" id="GO:0003677">
    <property type="term" value="F:DNA binding"/>
    <property type="evidence" value="ECO:0007669"/>
    <property type="project" value="TreeGrafter"/>
</dbReference>
<dbReference type="Pfam" id="PF08753">
    <property type="entry name" value="NikR_C"/>
    <property type="match status" value="1"/>
</dbReference>
<dbReference type="PANTHER" id="PTHR34719:SF2">
    <property type="entry name" value="NICKEL-RESPONSIVE REGULATOR"/>
    <property type="match status" value="1"/>
</dbReference>
<proteinExistence type="predicted"/>
<dbReference type="InterPro" id="IPR010985">
    <property type="entry name" value="Ribbon_hlx_hlx"/>
</dbReference>
<dbReference type="EMBL" id="LAZR01015092">
    <property type="protein sequence ID" value="KKM14677.1"/>
    <property type="molecule type" value="Genomic_DNA"/>
</dbReference>
<dbReference type="InterPro" id="IPR014864">
    <property type="entry name" value="TF_NikR_Ni-bd_C"/>
</dbReference>
<feature type="domain" description="Transcription factor NikR nickel binding C-terminal" evidence="1">
    <location>
        <begin position="56"/>
        <end position="120"/>
    </location>
</feature>
<dbReference type="Gene3D" id="3.30.70.1150">
    <property type="entry name" value="ACT-like. Chain A, domain 2"/>
    <property type="match status" value="1"/>
</dbReference>
<reference evidence="2" key="1">
    <citation type="journal article" date="2015" name="Nature">
        <title>Complex archaea that bridge the gap between prokaryotes and eukaryotes.</title>
        <authorList>
            <person name="Spang A."/>
            <person name="Saw J.H."/>
            <person name="Jorgensen S.L."/>
            <person name="Zaremba-Niedzwiedzka K."/>
            <person name="Martijn J."/>
            <person name="Lind A.E."/>
            <person name="van Eijk R."/>
            <person name="Schleper C."/>
            <person name="Guy L."/>
            <person name="Ettema T.J."/>
        </authorList>
    </citation>
    <scope>NUCLEOTIDE SEQUENCE</scope>
</reference>